<organism evidence="4 5">
    <name type="scientific">Moniliophthora roreri (strain MCA 2997)</name>
    <name type="common">Cocoa frosty pod rot fungus</name>
    <name type="synonym">Crinipellis roreri</name>
    <dbReference type="NCBI Taxonomy" id="1381753"/>
    <lineage>
        <taxon>Eukaryota</taxon>
        <taxon>Fungi</taxon>
        <taxon>Dikarya</taxon>
        <taxon>Basidiomycota</taxon>
        <taxon>Agaricomycotina</taxon>
        <taxon>Agaricomycetes</taxon>
        <taxon>Agaricomycetidae</taxon>
        <taxon>Agaricales</taxon>
        <taxon>Marasmiineae</taxon>
        <taxon>Marasmiaceae</taxon>
        <taxon>Moniliophthora</taxon>
    </lineage>
</organism>
<keyword evidence="5" id="KW-1185">Reference proteome</keyword>
<proteinExistence type="predicted"/>
<reference evidence="4 5" key="1">
    <citation type="journal article" date="2014" name="BMC Genomics">
        <title>Genome and secretome analysis of the hemibiotrophic fungal pathogen, Moniliophthora roreri, which causes frosty pod rot disease of cacao: mechanisms of the biotrophic and necrotrophic phases.</title>
        <authorList>
            <person name="Meinhardt L.W."/>
            <person name="Costa G.G.L."/>
            <person name="Thomazella D.P.T."/>
            <person name="Teixeira P.J.P.L."/>
            <person name="Carazzolle M.F."/>
            <person name="Schuster S.C."/>
            <person name="Carlson J.E."/>
            <person name="Guiltinan M.J."/>
            <person name="Mieczkowski P."/>
            <person name="Farmer A."/>
            <person name="Ramaraj T."/>
            <person name="Crozier J."/>
            <person name="Davis R.E."/>
            <person name="Shao J."/>
            <person name="Melnick R.L."/>
            <person name="Pereira G.A.G."/>
            <person name="Bailey B.A."/>
        </authorList>
    </citation>
    <scope>NUCLEOTIDE SEQUENCE [LARGE SCALE GENOMIC DNA]</scope>
    <source>
        <strain evidence="4 5">MCA 2997</strain>
    </source>
</reference>
<protein>
    <recommendedName>
        <fullName evidence="3">DRBM domain-containing protein</fullName>
    </recommendedName>
</protein>
<dbReference type="SMART" id="SM00358">
    <property type="entry name" value="DSRM"/>
    <property type="match status" value="1"/>
</dbReference>
<evidence type="ECO:0000259" key="3">
    <source>
        <dbReference type="PROSITE" id="PS50137"/>
    </source>
</evidence>
<dbReference type="InterPro" id="IPR014720">
    <property type="entry name" value="dsRBD_dom"/>
</dbReference>
<evidence type="ECO:0000256" key="2">
    <source>
        <dbReference type="SAM" id="MobiDB-lite"/>
    </source>
</evidence>
<dbReference type="Gene3D" id="3.30.160.20">
    <property type="match status" value="1"/>
</dbReference>
<gene>
    <name evidence="4" type="ORF">Moror_9219</name>
</gene>
<name>V2WTR0_MONRO</name>
<comment type="caution">
    <text evidence="4">The sequence shown here is derived from an EMBL/GenBank/DDBJ whole genome shotgun (WGS) entry which is preliminary data.</text>
</comment>
<dbReference type="Proteomes" id="UP000017559">
    <property type="component" value="Unassembled WGS sequence"/>
</dbReference>
<evidence type="ECO:0000313" key="5">
    <source>
        <dbReference type="Proteomes" id="UP000017559"/>
    </source>
</evidence>
<dbReference type="SUPFAM" id="SSF54768">
    <property type="entry name" value="dsRNA-binding domain-like"/>
    <property type="match status" value="1"/>
</dbReference>
<evidence type="ECO:0000313" key="4">
    <source>
        <dbReference type="EMBL" id="ESK84967.1"/>
    </source>
</evidence>
<keyword evidence="1" id="KW-0694">RNA-binding</keyword>
<dbReference type="PROSITE" id="PS50137">
    <property type="entry name" value="DS_RBD"/>
    <property type="match status" value="1"/>
</dbReference>
<dbReference type="Pfam" id="PF00035">
    <property type="entry name" value="dsrm"/>
    <property type="match status" value="1"/>
</dbReference>
<evidence type="ECO:0000256" key="1">
    <source>
        <dbReference type="PROSITE-ProRule" id="PRU00266"/>
    </source>
</evidence>
<dbReference type="GO" id="GO:0003723">
    <property type="term" value="F:RNA binding"/>
    <property type="evidence" value="ECO:0007669"/>
    <property type="project" value="UniProtKB-UniRule"/>
</dbReference>
<dbReference type="KEGG" id="mrr:Moror_9219"/>
<accession>V2WTR0</accession>
<dbReference type="HOGENOM" id="CLU_172700_2_0_1"/>
<dbReference type="EMBL" id="AWSO01001183">
    <property type="protein sequence ID" value="ESK84967.1"/>
    <property type="molecule type" value="Genomic_DNA"/>
</dbReference>
<sequence>MPGSRTHNKMHLNNYCQGAGIKVDWDTKPTSGTQHSPVWSSKVYLNNVCYGRGQAGTKHGAEEEAAGEALDTLNRS</sequence>
<dbReference type="OrthoDB" id="112668at2759"/>
<feature type="region of interest" description="Disordered" evidence="2">
    <location>
        <begin position="55"/>
        <end position="76"/>
    </location>
</feature>
<feature type="domain" description="DRBM" evidence="3">
    <location>
        <begin position="7"/>
        <end position="75"/>
    </location>
</feature>
<dbReference type="AlphaFoldDB" id="V2WTR0"/>